<dbReference type="InterPro" id="IPR013087">
    <property type="entry name" value="Znf_C2H2_type"/>
</dbReference>
<evidence type="ECO:0000256" key="3">
    <source>
        <dbReference type="SAM" id="MobiDB-lite"/>
    </source>
</evidence>
<reference evidence="5" key="1">
    <citation type="submission" date="2022-11" db="EMBL/GenBank/DDBJ databases">
        <title>Centuries of genome instability and evolution in soft-shell clam transmissible cancer (bioRxiv).</title>
        <authorList>
            <person name="Hart S.F.M."/>
            <person name="Yonemitsu M.A."/>
            <person name="Giersch R.M."/>
            <person name="Beal B.F."/>
            <person name="Arriagada G."/>
            <person name="Davis B.W."/>
            <person name="Ostrander E.A."/>
            <person name="Goff S.P."/>
            <person name="Metzger M.J."/>
        </authorList>
    </citation>
    <scope>NUCLEOTIDE SEQUENCE</scope>
    <source>
        <strain evidence="5">MELC-2E11</strain>
        <tissue evidence="5">Siphon/mantle</tissue>
    </source>
</reference>
<protein>
    <submittedName>
        <fullName evidence="5">CCD17-like protein</fullName>
    </submittedName>
</protein>
<keyword evidence="1" id="KW-0863">Zinc-finger</keyword>
<dbReference type="PANTHER" id="PTHR33820:SF2">
    <property type="entry name" value="COILED-COIL DOMAIN-CONTAINING PROTEIN 17"/>
    <property type="match status" value="1"/>
</dbReference>
<sequence>MYQADVVVNSRMAGMYRCRECHMNFQAQHLLSKHKQKFCVGSLSDPDDLQLRRGLRSTSPRRIISPADRKLRPKGNSVVKRTDYSPHLIKTLQTPEASNPHALSRLEMFFPTKPIESPDVPINFHRPLMETGDGMGSASAQPQGAEGGLAVGQERLILSPKSVEEKLHQLRQLKEKRSRNRDLRDLEERMLLDELGDTENRGSPRRTRSRIPLSTHKEIRDLQLEYEKLREKENQTGVRKSIPARFVPSREERTTPYTRNSNSSMSIYLDDEYRKNGNQDQQLRSLAENHGRQMEYLQLQNRDLEKQREDIRKRLEGLGRRTVAPPPQDNTADLLRELREQEIRNQRALDDLKRQLHDLHGNQKVNVIEIEKPVYHQPPPPPQPEPPKKSFVMPVYYGKSLVAEITAIRQAYLQNGGNDPDVLAQMSQMQAEAQAIEDQMNQKPPERPHKDKPRDNESTFKLLESENDRLIQELRLLQEQNILAKNRRNNDKEDELERELRRLQREHLEKMYGLQKELDDLRMMLLMERNRPPPPTTHVVQQPGPPVSLKPYVEVEPMAPYDQYAGFVIFYDFVLSLDPTVQACRLVVGLHSSSAVMGEPTVLPTVYTEPATRGAGYNYNYSNAVIGAKQPVPKCPPEPDLGIVAELQASGGPASEHDRHSLITRAWTKIPLFDNDTRLLAGRYRIPMRNVPIKPFLHVSQVQRVPKYGDAELYYRIVNMRDAEIQSMQQISAANYNQYTHPQIPGVSFPKKNVQPFQSAQSVPPSPQRLPSIQQRQLRSTSPPQIMALQDMTLGFQVDRVKKAESGEGKVRLTAYYASTGKVVQSTTSPVTCSTTAVRSNFKYGYHVFGQQEATFQEVEYQGDMVLIARFYLKKRQSDMMDEFMMPEQGGQEPTLYDEETCVAWAALPLVNCDQSLPLKKKKNFNPNTMSINQGTHTIPFYQLPMPEPNQIPLDGGPFPRDFARYGKATLRVYVFQGNPRPGSLTPSDVSDIEDEDTLPEFAWLPMERKTPPKDPFLLGDGFDVYIDGCRYLPDSATFTKVAGRILDRRYDLYGKDINTGVKLDSDVYNPVFEEKVEFRETNIPPTATLLLKVYTIDNFYKSLTVVGYSTINVFVETGTERQPNVDKPMQVSLNEGAHQLRLYAQGPNGVDPLSEPCLRDGGVRIVPCASLLIRLVKVARGAGGKALESSKVPQGDWLRMGLYQPRPKYSDRVYYSSKCMPTKGETRLFHSMMRRTRRTIREVIALVAPAKESFLRSDKNMEEFMRTQLTKTADTKPLDQDLNFVAQYSPKHGIKVAIDSAVSLPWTNFTHAHMCFNPPAAFYLGAPHATYDKLAFTEILDVRSTNTSPAWKDGFKAWTAVQIFTDKYCTTQAFQLPLFAGSPNQTILKQLAREPCKEWMERMIRNNGAEDNEDGDKISPRVEVNTDYIPVGLEEAYSRERPGKPIESLVPIGKTPEQFIDNLKVKFKSLVYKLYEEGNLEK</sequence>
<name>A0ABY7FR70_MYAAR</name>
<gene>
    <name evidence="5" type="ORF">MAR_037028</name>
</gene>
<evidence type="ECO:0000313" key="5">
    <source>
        <dbReference type="EMBL" id="WAR23359.1"/>
    </source>
</evidence>
<keyword evidence="2" id="KW-0175">Coiled coil</keyword>
<keyword evidence="1" id="KW-0862">Zinc</keyword>
<feature type="compositionally biased region" description="Basic and acidic residues" evidence="3">
    <location>
        <begin position="444"/>
        <end position="456"/>
    </location>
</feature>
<evidence type="ECO:0000259" key="4">
    <source>
        <dbReference type="PROSITE" id="PS50157"/>
    </source>
</evidence>
<feature type="coiled-coil region" evidence="2">
    <location>
        <begin position="460"/>
        <end position="509"/>
    </location>
</feature>
<evidence type="ECO:0000256" key="1">
    <source>
        <dbReference type="PROSITE-ProRule" id="PRU00042"/>
    </source>
</evidence>
<evidence type="ECO:0000256" key="2">
    <source>
        <dbReference type="SAM" id="Coils"/>
    </source>
</evidence>
<dbReference type="PANTHER" id="PTHR33820">
    <property type="entry name" value="COILED-COIL DOMAIN-CONTAINING PROTEIN 17"/>
    <property type="match status" value="1"/>
</dbReference>
<dbReference type="Proteomes" id="UP001164746">
    <property type="component" value="Chromosome 13"/>
</dbReference>
<proteinExistence type="predicted"/>
<feature type="region of interest" description="Disordered" evidence="3">
    <location>
        <begin position="428"/>
        <end position="456"/>
    </location>
</feature>
<feature type="domain" description="C2H2-type" evidence="4">
    <location>
        <begin position="16"/>
        <end position="46"/>
    </location>
</feature>
<evidence type="ECO:0000313" key="6">
    <source>
        <dbReference type="Proteomes" id="UP001164746"/>
    </source>
</evidence>
<keyword evidence="6" id="KW-1185">Reference proteome</keyword>
<accession>A0ABY7FR70</accession>
<feature type="coiled-coil region" evidence="2">
    <location>
        <begin position="287"/>
        <end position="355"/>
    </location>
</feature>
<organism evidence="5 6">
    <name type="scientific">Mya arenaria</name>
    <name type="common">Soft-shell clam</name>
    <dbReference type="NCBI Taxonomy" id="6604"/>
    <lineage>
        <taxon>Eukaryota</taxon>
        <taxon>Metazoa</taxon>
        <taxon>Spiralia</taxon>
        <taxon>Lophotrochozoa</taxon>
        <taxon>Mollusca</taxon>
        <taxon>Bivalvia</taxon>
        <taxon>Autobranchia</taxon>
        <taxon>Heteroconchia</taxon>
        <taxon>Euheterodonta</taxon>
        <taxon>Imparidentia</taxon>
        <taxon>Neoheterodontei</taxon>
        <taxon>Myida</taxon>
        <taxon>Myoidea</taxon>
        <taxon>Myidae</taxon>
        <taxon>Mya</taxon>
    </lineage>
</organism>
<dbReference type="EMBL" id="CP111024">
    <property type="protein sequence ID" value="WAR23359.1"/>
    <property type="molecule type" value="Genomic_DNA"/>
</dbReference>
<feature type="compositionally biased region" description="Polar residues" evidence="3">
    <location>
        <begin position="755"/>
        <end position="770"/>
    </location>
</feature>
<dbReference type="InterPro" id="IPR038800">
    <property type="entry name" value="CCDC17"/>
</dbReference>
<feature type="region of interest" description="Disordered" evidence="3">
    <location>
        <begin position="747"/>
        <end position="770"/>
    </location>
</feature>
<keyword evidence="1" id="KW-0479">Metal-binding</keyword>
<dbReference type="PROSITE" id="PS50157">
    <property type="entry name" value="ZINC_FINGER_C2H2_2"/>
    <property type="match status" value="1"/>
</dbReference>